<dbReference type="EMBL" id="JAWRVE010000108">
    <property type="protein sequence ID" value="KAL1858093.1"/>
    <property type="molecule type" value="Genomic_DNA"/>
</dbReference>
<sequence>MAIFVTLIVFSIFLLQAAGEAFPTIILQQNDGVFPNVTNTTNATSLASPSGTSVVYVKSLHEVDQMVADQIKRYKALDKIVDNDEILPGHGKDKRHRSCHLTCTPSYMEDICEDAPVLASCTNSCTLYTKGPYPLSGGNGVAPLAGNNISSNANVTADEEHVACVSMCSCTRGHEKRAFDGSVDQDDLQNLPSIKYNEDATPDTVIRAGTEIHKPLLEASTGSTMIPMSQEDVMNGQLDKKATLPDPPQIGHNPNLDHNDKLEPQPKEEPRPYLNSRLFGRNRPLALDGALADDVLITDPPSANPTSVDDVEVTDDDCNGECNGGEAQDVEADTDDED</sequence>
<keyword evidence="2" id="KW-0732">Signal</keyword>
<accession>A0ABR3WBJ1</accession>
<feature type="signal peptide" evidence="2">
    <location>
        <begin position="1"/>
        <end position="21"/>
    </location>
</feature>
<feature type="compositionally biased region" description="Acidic residues" evidence="1">
    <location>
        <begin position="328"/>
        <end position="338"/>
    </location>
</feature>
<reference evidence="3 4" key="1">
    <citation type="journal article" date="2024" name="IMA Fungus">
        <title>IMA Genome - F19 : A genome assembly and annotation guide to empower mycologists, including annotated draft genome sequences of Ceratocystis pirilliformis, Diaporthe australafricana, Fusarium ophioides, Paecilomyces lecythidis, and Sporothrix stenoceras.</title>
        <authorList>
            <person name="Aylward J."/>
            <person name="Wilson A.M."/>
            <person name="Visagie C.M."/>
            <person name="Spraker J."/>
            <person name="Barnes I."/>
            <person name="Buitendag C."/>
            <person name="Ceriani C."/>
            <person name="Del Mar Angel L."/>
            <person name="du Plessis D."/>
            <person name="Fuchs T."/>
            <person name="Gasser K."/>
            <person name="Kramer D."/>
            <person name="Li W."/>
            <person name="Munsamy K."/>
            <person name="Piso A."/>
            <person name="Price J.L."/>
            <person name="Sonnekus B."/>
            <person name="Thomas C."/>
            <person name="van der Nest A."/>
            <person name="van Dijk A."/>
            <person name="van Heerden A."/>
            <person name="van Vuuren N."/>
            <person name="Yilmaz N."/>
            <person name="Duong T.A."/>
            <person name="van der Merwe N.A."/>
            <person name="Wingfield M.J."/>
            <person name="Wingfield B.D."/>
        </authorList>
    </citation>
    <scope>NUCLEOTIDE SEQUENCE [LARGE SCALE GENOMIC DNA]</scope>
    <source>
        <strain evidence="3 4">CMW 18300</strain>
    </source>
</reference>
<evidence type="ECO:0000313" key="4">
    <source>
        <dbReference type="Proteomes" id="UP001583177"/>
    </source>
</evidence>
<gene>
    <name evidence="3" type="ORF">Daus18300_010094</name>
</gene>
<comment type="caution">
    <text evidence="3">The sequence shown here is derived from an EMBL/GenBank/DDBJ whole genome shotgun (WGS) entry which is preliminary data.</text>
</comment>
<evidence type="ECO:0000256" key="1">
    <source>
        <dbReference type="SAM" id="MobiDB-lite"/>
    </source>
</evidence>
<feature type="compositionally biased region" description="Basic and acidic residues" evidence="1">
    <location>
        <begin position="255"/>
        <end position="271"/>
    </location>
</feature>
<feature type="region of interest" description="Disordered" evidence="1">
    <location>
        <begin position="296"/>
        <end position="338"/>
    </location>
</feature>
<proteinExistence type="predicted"/>
<feature type="chain" id="PRO_5046734904" evidence="2">
    <location>
        <begin position="22"/>
        <end position="338"/>
    </location>
</feature>
<name>A0ABR3WBJ1_9PEZI</name>
<feature type="compositionally biased region" description="Acidic residues" evidence="1">
    <location>
        <begin position="309"/>
        <end position="319"/>
    </location>
</feature>
<protein>
    <submittedName>
        <fullName evidence="3">Uncharacterized protein</fullName>
    </submittedName>
</protein>
<dbReference type="Proteomes" id="UP001583177">
    <property type="component" value="Unassembled WGS sequence"/>
</dbReference>
<keyword evidence="4" id="KW-1185">Reference proteome</keyword>
<feature type="region of interest" description="Disordered" evidence="1">
    <location>
        <begin position="239"/>
        <end position="276"/>
    </location>
</feature>
<evidence type="ECO:0000313" key="3">
    <source>
        <dbReference type="EMBL" id="KAL1858093.1"/>
    </source>
</evidence>
<evidence type="ECO:0000256" key="2">
    <source>
        <dbReference type="SAM" id="SignalP"/>
    </source>
</evidence>
<organism evidence="3 4">
    <name type="scientific">Diaporthe australafricana</name>
    <dbReference type="NCBI Taxonomy" id="127596"/>
    <lineage>
        <taxon>Eukaryota</taxon>
        <taxon>Fungi</taxon>
        <taxon>Dikarya</taxon>
        <taxon>Ascomycota</taxon>
        <taxon>Pezizomycotina</taxon>
        <taxon>Sordariomycetes</taxon>
        <taxon>Sordariomycetidae</taxon>
        <taxon>Diaporthales</taxon>
        <taxon>Diaporthaceae</taxon>
        <taxon>Diaporthe</taxon>
    </lineage>
</organism>